<feature type="signal peptide" evidence="2">
    <location>
        <begin position="1"/>
        <end position="24"/>
    </location>
</feature>
<keyword evidence="4" id="KW-1185">Reference proteome</keyword>
<dbReference type="Gene3D" id="1.25.40.10">
    <property type="entry name" value="Tetratricopeptide repeat domain"/>
    <property type="match status" value="1"/>
</dbReference>
<dbReference type="RefSeq" id="WP_221765285.1">
    <property type="nucleotide sequence ID" value="NZ_AP024110.1"/>
</dbReference>
<protein>
    <recommendedName>
        <fullName evidence="5">DUF560 domain-containing protein</fullName>
    </recommendedName>
</protein>
<evidence type="ECO:0000256" key="1">
    <source>
        <dbReference type="PROSITE-ProRule" id="PRU00339"/>
    </source>
</evidence>
<dbReference type="PROSITE" id="PS50005">
    <property type="entry name" value="TPR"/>
    <property type="match status" value="1"/>
</dbReference>
<dbReference type="EMBL" id="AP024110">
    <property type="protein sequence ID" value="BCM24790.1"/>
    <property type="molecule type" value="Genomic_DNA"/>
</dbReference>
<feature type="repeat" description="TPR" evidence="1">
    <location>
        <begin position="59"/>
        <end position="92"/>
    </location>
</feature>
<evidence type="ECO:0000313" key="4">
    <source>
        <dbReference type="Proteomes" id="UP000826722"/>
    </source>
</evidence>
<dbReference type="InterPro" id="IPR011990">
    <property type="entry name" value="TPR-like_helical_dom_sf"/>
</dbReference>
<dbReference type="SUPFAM" id="SSF48452">
    <property type="entry name" value="TPR-like"/>
    <property type="match status" value="1"/>
</dbReference>
<dbReference type="Pfam" id="PF14559">
    <property type="entry name" value="TPR_19"/>
    <property type="match status" value="1"/>
</dbReference>
<name>A0A8D5JLE2_9PROT</name>
<dbReference type="InterPro" id="IPR019734">
    <property type="entry name" value="TPR_rpt"/>
</dbReference>
<dbReference type="Proteomes" id="UP000826722">
    <property type="component" value="Chromosome"/>
</dbReference>
<dbReference type="AlphaFoldDB" id="A0A8D5JLE2"/>
<evidence type="ECO:0008006" key="5">
    <source>
        <dbReference type="Google" id="ProtNLM"/>
    </source>
</evidence>
<accession>A0A8D5JLE2</accession>
<gene>
    <name evidence="3" type="ORF">ZMTM_10490</name>
</gene>
<keyword evidence="2" id="KW-0732">Signal</keyword>
<organism evidence="3 4">
    <name type="scientific">Methyloradius palustris</name>
    <dbReference type="NCBI Taxonomy" id="2778876"/>
    <lineage>
        <taxon>Bacteria</taxon>
        <taxon>Pseudomonadati</taxon>
        <taxon>Pseudomonadota</taxon>
        <taxon>Betaproteobacteria</taxon>
        <taxon>Nitrosomonadales</taxon>
        <taxon>Methylophilaceae</taxon>
        <taxon>Methyloradius</taxon>
    </lineage>
</organism>
<reference evidence="3" key="1">
    <citation type="journal article" date="2021" name="Arch. Microbiol.">
        <title>Methyloradius palustris gen. nov., sp. nov., a methanol-oxidizing bacterium isolated from snow.</title>
        <authorList>
            <person name="Miyadera T."/>
            <person name="Kojima H."/>
            <person name="Fukui M."/>
        </authorList>
    </citation>
    <scope>NUCLEOTIDE SEQUENCE</scope>
    <source>
        <strain evidence="3">Zm11</strain>
    </source>
</reference>
<feature type="chain" id="PRO_5034032627" description="DUF560 domain-containing protein" evidence="2">
    <location>
        <begin position="25"/>
        <end position="445"/>
    </location>
</feature>
<evidence type="ECO:0000256" key="2">
    <source>
        <dbReference type="SAM" id="SignalP"/>
    </source>
</evidence>
<sequence>MQKTHLCSLIAATFLISYSFIGFAGDANTEKAAELLKARDYKAAYQLLEPLESDKAGNVDYDYLFGVSAVETGNASRAIFAFERVLAVQPNNADARAMLARAYFIAGEPENAKAEFNNIQSDKLDPAISKLVKDNILAIDKATGQATTFAAYIDLGLGYDTNINSATSNGSIIAAGINPTIPLPLSNTSIETGSAYGVLSGGVSFKAPVAKDFTVFGGVQGSARSNRDTDAFNPSYIDTNVGVSYKKYIDTFTASVSRNDFDVNSVQFLKSTSYTGQWQRDVDDVNQVSIFAQLINLEYATQSVRDSRRKLLGAGWGHAFAGDKAPVIFLSAYGGKEEADNSSADYLASDDIYGIRAGGQFAVNYKTVAYANSSYENRSYDGQDPNFLAERHDKQYDFSVGVRYAPFPGLTVKPQFSYLNNDSNISLFGYERTVISINIRKDFNW</sequence>
<evidence type="ECO:0000313" key="3">
    <source>
        <dbReference type="EMBL" id="BCM24790.1"/>
    </source>
</evidence>
<dbReference type="KEGG" id="mpau:ZMTM_10490"/>
<keyword evidence="1" id="KW-0802">TPR repeat</keyword>
<proteinExistence type="predicted"/>